<accession>A0AAV3R057</accession>
<comment type="caution">
    <text evidence="1">The sequence shown here is derived from an EMBL/GenBank/DDBJ whole genome shotgun (WGS) entry which is preliminary data.</text>
</comment>
<dbReference type="Proteomes" id="UP001454036">
    <property type="component" value="Unassembled WGS sequence"/>
</dbReference>
<evidence type="ECO:0000313" key="1">
    <source>
        <dbReference type="EMBL" id="GAA0169694.1"/>
    </source>
</evidence>
<name>A0AAV3R057_LITER</name>
<keyword evidence="2" id="KW-1185">Reference proteome</keyword>
<protein>
    <submittedName>
        <fullName evidence="1">Uncharacterized protein</fullName>
    </submittedName>
</protein>
<gene>
    <name evidence="1" type="ORF">LIER_40810</name>
</gene>
<organism evidence="1 2">
    <name type="scientific">Lithospermum erythrorhizon</name>
    <name type="common">Purple gromwell</name>
    <name type="synonym">Lithospermum officinale var. erythrorhizon</name>
    <dbReference type="NCBI Taxonomy" id="34254"/>
    <lineage>
        <taxon>Eukaryota</taxon>
        <taxon>Viridiplantae</taxon>
        <taxon>Streptophyta</taxon>
        <taxon>Embryophyta</taxon>
        <taxon>Tracheophyta</taxon>
        <taxon>Spermatophyta</taxon>
        <taxon>Magnoliopsida</taxon>
        <taxon>eudicotyledons</taxon>
        <taxon>Gunneridae</taxon>
        <taxon>Pentapetalae</taxon>
        <taxon>asterids</taxon>
        <taxon>lamiids</taxon>
        <taxon>Boraginales</taxon>
        <taxon>Boraginaceae</taxon>
        <taxon>Boraginoideae</taxon>
        <taxon>Lithospermeae</taxon>
        <taxon>Lithospermum</taxon>
    </lineage>
</organism>
<sequence length="103" mass="12329">MREQLNVVDELRDQAFYQMQKYKHLMARIYNRRVKNKKFKVEDLVIRLYSITHPKDQGKLSPKWEGPYRVKRVTGPGTYELEKLNGDAIPCIWHASKLAKYYV</sequence>
<reference evidence="1 2" key="1">
    <citation type="submission" date="2024-01" db="EMBL/GenBank/DDBJ databases">
        <title>The complete chloroplast genome sequence of Lithospermum erythrorhizon: insights into the phylogenetic relationship among Boraginaceae species and the maternal lineages of purple gromwells.</title>
        <authorList>
            <person name="Okada T."/>
            <person name="Watanabe K."/>
        </authorList>
    </citation>
    <scope>NUCLEOTIDE SEQUENCE [LARGE SCALE GENOMIC DNA]</scope>
</reference>
<proteinExistence type="predicted"/>
<dbReference type="EMBL" id="BAABME010024196">
    <property type="protein sequence ID" value="GAA0169694.1"/>
    <property type="molecule type" value="Genomic_DNA"/>
</dbReference>
<evidence type="ECO:0000313" key="2">
    <source>
        <dbReference type="Proteomes" id="UP001454036"/>
    </source>
</evidence>
<dbReference type="AlphaFoldDB" id="A0AAV3R057"/>